<organism evidence="1 3">
    <name type="scientific">Polarella glacialis</name>
    <name type="common">Dinoflagellate</name>
    <dbReference type="NCBI Taxonomy" id="89957"/>
    <lineage>
        <taxon>Eukaryota</taxon>
        <taxon>Sar</taxon>
        <taxon>Alveolata</taxon>
        <taxon>Dinophyceae</taxon>
        <taxon>Suessiales</taxon>
        <taxon>Suessiaceae</taxon>
        <taxon>Polarella</taxon>
    </lineage>
</organism>
<comment type="caution">
    <text evidence="1">The sequence shown here is derived from an EMBL/GenBank/DDBJ whole genome shotgun (WGS) entry which is preliminary data.</text>
</comment>
<evidence type="ECO:0000313" key="3">
    <source>
        <dbReference type="Proteomes" id="UP000654075"/>
    </source>
</evidence>
<dbReference type="EMBL" id="CAJNNV010002409">
    <property type="protein sequence ID" value="CAE8587130.1"/>
    <property type="molecule type" value="Genomic_DNA"/>
</dbReference>
<reference evidence="1" key="1">
    <citation type="submission" date="2021-02" db="EMBL/GenBank/DDBJ databases">
        <authorList>
            <person name="Dougan E. K."/>
            <person name="Rhodes N."/>
            <person name="Thang M."/>
            <person name="Chan C."/>
        </authorList>
    </citation>
    <scope>NUCLEOTIDE SEQUENCE</scope>
</reference>
<accession>A0A813DNS3</accession>
<dbReference type="EMBL" id="CAJNNV010022439">
    <property type="protein sequence ID" value="CAE8608110.1"/>
    <property type="molecule type" value="Genomic_DNA"/>
</dbReference>
<dbReference type="Proteomes" id="UP000654075">
    <property type="component" value="Unassembled WGS sequence"/>
</dbReference>
<evidence type="ECO:0000313" key="1">
    <source>
        <dbReference type="EMBL" id="CAE8587130.1"/>
    </source>
</evidence>
<name>A0A813DNS3_POLGL</name>
<sequence length="157" mass="17561">MHQCIATHICSQLYASTDMRFLACAIQGDLRCRLIVLCAAHHHPRYNVTCMVQMLCRPRVYSRTDPVYVAVHSSRPEHDPEKSECITGLALFDCRAGFLRASNSVFNNPNQALSMPRTAATYIGFWQTASASDSHNCLSSLSECRCCSAVWRSAFHS</sequence>
<keyword evidence="3" id="KW-1185">Reference proteome</keyword>
<gene>
    <name evidence="2" type="ORF">PGLA1383_LOCUS25996</name>
    <name evidence="1" type="ORF">PGLA1383_LOCUS5981</name>
</gene>
<protein>
    <submittedName>
        <fullName evidence="1">Uncharacterized protein</fullName>
    </submittedName>
</protein>
<evidence type="ECO:0000313" key="2">
    <source>
        <dbReference type="EMBL" id="CAE8608110.1"/>
    </source>
</evidence>
<proteinExistence type="predicted"/>
<dbReference type="AlphaFoldDB" id="A0A813DNS3"/>